<comment type="caution">
    <text evidence="14">The sequence shown here is derived from an EMBL/GenBank/DDBJ whole genome shotgun (WGS) entry which is preliminary data.</text>
</comment>
<evidence type="ECO:0000256" key="2">
    <source>
        <dbReference type="ARBA" id="ARBA00022737"/>
    </source>
</evidence>
<feature type="domain" description="Bromo" evidence="11">
    <location>
        <begin position="191"/>
        <end position="261"/>
    </location>
</feature>
<dbReference type="PROSITE" id="PS51038">
    <property type="entry name" value="BAH"/>
    <property type="match status" value="2"/>
</dbReference>
<dbReference type="InterPro" id="IPR036427">
    <property type="entry name" value="Bromodomain-like_sf"/>
</dbReference>
<proteinExistence type="predicted"/>
<feature type="region of interest" description="Disordered" evidence="10">
    <location>
        <begin position="151"/>
        <end position="171"/>
    </location>
</feature>
<dbReference type="PANTHER" id="PTHR16062:SF19">
    <property type="entry name" value="PROTEIN POLYBROMO-1"/>
    <property type="match status" value="1"/>
</dbReference>
<accession>A0AAV6UK01</accession>
<feature type="domain" description="HMG box" evidence="12">
    <location>
        <begin position="1336"/>
        <end position="1404"/>
    </location>
</feature>
<dbReference type="FunFam" id="1.20.920.10:FF:000009">
    <property type="entry name" value="Protein polybromo-1 isoform 1"/>
    <property type="match status" value="1"/>
</dbReference>
<reference evidence="14 15" key="1">
    <citation type="journal article" date="2022" name="Nat. Ecol. Evol.">
        <title>A masculinizing supergene underlies an exaggerated male reproductive morph in a spider.</title>
        <authorList>
            <person name="Hendrickx F."/>
            <person name="De Corte Z."/>
            <person name="Sonet G."/>
            <person name="Van Belleghem S.M."/>
            <person name="Kostlbacher S."/>
            <person name="Vangestel C."/>
        </authorList>
    </citation>
    <scope>NUCLEOTIDE SEQUENCE [LARGE SCALE GENOMIC DNA]</scope>
    <source>
        <strain evidence="14">W744_W776</strain>
    </source>
</reference>
<feature type="compositionally biased region" description="Polar residues" evidence="10">
    <location>
        <begin position="1409"/>
        <end position="1419"/>
    </location>
</feature>
<keyword evidence="5 8" id="KW-0103">Bromodomain</keyword>
<dbReference type="SMART" id="SM00439">
    <property type="entry name" value="BAH"/>
    <property type="match status" value="2"/>
</dbReference>
<keyword evidence="6" id="KW-0804">Transcription</keyword>
<evidence type="ECO:0000256" key="4">
    <source>
        <dbReference type="ARBA" id="ARBA00023015"/>
    </source>
</evidence>
<feature type="domain" description="BAH" evidence="13">
    <location>
        <begin position="929"/>
        <end position="1047"/>
    </location>
</feature>
<feature type="compositionally biased region" description="Basic and acidic residues" evidence="10">
    <location>
        <begin position="151"/>
        <end position="169"/>
    </location>
</feature>
<feature type="DNA-binding region" description="HMG box" evidence="9">
    <location>
        <begin position="1336"/>
        <end position="1404"/>
    </location>
</feature>
<feature type="compositionally biased region" description="Basic and acidic residues" evidence="10">
    <location>
        <begin position="24"/>
        <end position="33"/>
    </location>
</feature>
<evidence type="ECO:0000256" key="9">
    <source>
        <dbReference type="PROSITE-ProRule" id="PRU00267"/>
    </source>
</evidence>
<organism evidence="14 15">
    <name type="scientific">Oedothorax gibbosus</name>
    <dbReference type="NCBI Taxonomy" id="931172"/>
    <lineage>
        <taxon>Eukaryota</taxon>
        <taxon>Metazoa</taxon>
        <taxon>Ecdysozoa</taxon>
        <taxon>Arthropoda</taxon>
        <taxon>Chelicerata</taxon>
        <taxon>Arachnida</taxon>
        <taxon>Araneae</taxon>
        <taxon>Araneomorphae</taxon>
        <taxon>Entelegynae</taxon>
        <taxon>Araneoidea</taxon>
        <taxon>Linyphiidae</taxon>
        <taxon>Erigoninae</taxon>
        <taxon>Oedothorax</taxon>
    </lineage>
</organism>
<dbReference type="SMART" id="SM00297">
    <property type="entry name" value="BROMO"/>
    <property type="match status" value="6"/>
</dbReference>
<gene>
    <name evidence="14" type="ORF">JTE90_022674</name>
</gene>
<evidence type="ECO:0000256" key="7">
    <source>
        <dbReference type="ARBA" id="ARBA00023242"/>
    </source>
</evidence>
<evidence type="ECO:0000259" key="12">
    <source>
        <dbReference type="PROSITE" id="PS50118"/>
    </source>
</evidence>
<protein>
    <recommendedName>
        <fullName evidence="16">Protein polybromo-1</fullName>
    </recommendedName>
</protein>
<evidence type="ECO:0000256" key="6">
    <source>
        <dbReference type="ARBA" id="ARBA00023163"/>
    </source>
</evidence>
<keyword evidence="3" id="KW-0156">Chromatin regulator</keyword>
<dbReference type="PROSITE" id="PS50014">
    <property type="entry name" value="BROMODOMAIN_2"/>
    <property type="match status" value="5"/>
</dbReference>
<dbReference type="InterPro" id="IPR001487">
    <property type="entry name" value="Bromodomain"/>
</dbReference>
<feature type="region of interest" description="Disordered" evidence="10">
    <location>
        <begin position="1505"/>
        <end position="1525"/>
    </location>
</feature>
<keyword evidence="4" id="KW-0805">Transcription regulation</keyword>
<evidence type="ECO:0000259" key="11">
    <source>
        <dbReference type="PROSITE" id="PS50014"/>
    </source>
</evidence>
<dbReference type="InterPro" id="IPR009071">
    <property type="entry name" value="HMG_box_dom"/>
</dbReference>
<keyword evidence="15" id="KW-1185">Reference proteome</keyword>
<dbReference type="CDD" id="cd05524">
    <property type="entry name" value="Bromo_polybromo_I"/>
    <property type="match status" value="1"/>
</dbReference>
<dbReference type="InterPro" id="IPR036910">
    <property type="entry name" value="HMG_box_dom_sf"/>
</dbReference>
<feature type="region of interest" description="Disordered" evidence="10">
    <location>
        <begin position="1387"/>
        <end position="1419"/>
    </location>
</feature>
<dbReference type="CDD" id="cd05517">
    <property type="entry name" value="Bromo_polybromo_II"/>
    <property type="match status" value="1"/>
</dbReference>
<evidence type="ECO:0000256" key="10">
    <source>
        <dbReference type="SAM" id="MobiDB-lite"/>
    </source>
</evidence>
<evidence type="ECO:0000256" key="1">
    <source>
        <dbReference type="ARBA" id="ARBA00004123"/>
    </source>
</evidence>
<evidence type="ECO:0000256" key="3">
    <source>
        <dbReference type="ARBA" id="ARBA00022853"/>
    </source>
</evidence>
<dbReference type="Gene3D" id="1.10.30.10">
    <property type="entry name" value="High mobility group box domain"/>
    <property type="match status" value="1"/>
</dbReference>
<dbReference type="CDD" id="cd21984">
    <property type="entry name" value="HMG-box_PB1"/>
    <property type="match status" value="1"/>
</dbReference>
<keyword evidence="9" id="KW-0238">DNA-binding</keyword>
<dbReference type="FunFam" id="1.20.920.10:FF:000064">
    <property type="entry name" value="Polybromo 1"/>
    <property type="match status" value="1"/>
</dbReference>
<sequence>MKCIKQELNQTMPKRKKISIASEEGSKDGSEGAKRRKSYLDPVEICHELYETIRNHKTEDGRLLCESFIRAPNRRSLADYYDIVTSPIDLMKIQQKLKTDDYVDVQQLSADVELLVNNAKSYYKKSSQEYRDACELWEVFSDAKSDMTNVDIRKDEDKSSEFDDDRGSECSEDDSAYEELFTTVMTAADMEGRALSTMFQLLPSRTLYPEYYKVIQDPVDLKMIAQKIQNNEYRSLCEMEKNLLQMIKNAKNFNEPGSQIYKDAATLRKIVLIKKAEIDQRKSYPAKTSERIRNKRLAGGQKWSSIIAALRYDAIPKVDLTSDSASPAPAEIKEEESNDHTEDGNESDPEDASSNPQWLLYETVKNFINSQGYQLSEPFWKLPCRRSYPDYYKEIKQPMSLFKIRTKIKSRQFSSLVEVVDDMNLMFENAKKYNRQESKIFKDAVRLQKIMQAKARELINQESESDDDEERSQKRKSKKLSLTPLSDIKKQRKSLDGDPSIKKKARALYKSIHDYIDNDGRRLISVFMEKPSKKDYPDYYEIITSPIDMKTIDANIKTEQYSSEESVIADFRLMFANCKHYNEEGSQIYQDAETLENVLNNKIREMGGAVCETPKMRIPIKRVVKEFAKEELKHYTGIKAKLKTFYDTVKEYTDNKGRKLSLLFKLPSKTEYPDYYEVIKRPIDVDKIGVKLKAGGYETLEDLLSDFVLMFDNACKYNEPDSQIYKDALTMQRMALQTKLELCEDTNNGTPDVKALVQELLTDLFISTYNHQDEEGRCFSDSLVEFSETDSPTDPTKKPQEKVLNLDMIKRNLDKGKYKRLDRFQEDIFDVFEHVRHRSRTDSQVFEDSVELQSFFIKRRDELCRGGETLLSPALQYTEADLQASVETLRAQKLPREQQESELEVKQEKEKETPRNEISTSDSAAFQNETYYVGDFVYIEPREKGMDPHIMHVEKLWRDTQGEQWLYGCWFYRPNETFHLATRKFLEKEVFKSDNYNSTPLNQVIGKCYVMFVKDYFKMRPSDFDFKDVYVCESRYSAKAKAFKKIKVWNFTANDHLKLVAREEQVDAVRVPSMFKDGFEKPKDDSNDDEPDLDVVVKPRPNLVCEVQNPEDGAVYYEQYTIPSGTYKLGDCCYVRTEHNKSLIGRIDKMWIDKVGNAYYHGPWFVTPQEVQHPPTRLFFKQEVFLSSIEDTNPLLSVIGHCSVLEFKDYCTKRPTEIPEQDIYICESRYLEAERQIRRLTKGLRKISLTSNVTDDEFYFFRKPITPVKIEILPPPPVVVPKKLVLGPSTSELSPLMNRPAMETDNEESNDVSTPMVVSEQDIATPILSSAKKKNSKRIVTGYILFASEVRRSVIAANPDRSFGDISRLIGTEWRNLPLLRKTDYEERAQRQNEEAQSQLMNEGMPQSPAGSTQGSTQSERNENLLYECLWDNCDHQFEDQSDLIEHLAVEPNGHIQMTFKNRMMDKSDIQCLWYNCQRIKKNIPPFPNVPRLIRHVKEVHLKTSSKTVLPEHRNKNYTPSKRSTANSLLGATSNSNHHFPTTFKNASFNGGPPSPFFQGMPSYSFNSTPRQGHSSTHHGAKPLEPLFVSAPPKTQRLLHSNVYIKYIEGLQSDSRYISNWDSHLKATPETTVVPDPHRLPTHWLANSPENHGSALNALWALRNFMLRDSMNIAKIL</sequence>
<dbReference type="PROSITE" id="PS00633">
    <property type="entry name" value="BROMODOMAIN_1"/>
    <property type="match status" value="3"/>
</dbReference>
<dbReference type="Pfam" id="PF00505">
    <property type="entry name" value="HMG_box"/>
    <property type="match status" value="1"/>
</dbReference>
<dbReference type="FunFam" id="2.30.30.490:FF:000002">
    <property type="entry name" value="protein polybromo-1 isoform X3"/>
    <property type="match status" value="1"/>
</dbReference>
<dbReference type="InterPro" id="IPR018359">
    <property type="entry name" value="Bromodomain_CS"/>
</dbReference>
<feature type="region of interest" description="Disordered" evidence="10">
    <location>
        <begin position="321"/>
        <end position="354"/>
    </location>
</feature>
<dbReference type="CDD" id="cd04717">
    <property type="entry name" value="BAH_polybromo"/>
    <property type="match status" value="2"/>
</dbReference>
<feature type="domain" description="Bromo" evidence="11">
    <location>
        <begin position="519"/>
        <end position="589"/>
    </location>
</feature>
<dbReference type="GO" id="GO:0006338">
    <property type="term" value="P:chromatin remodeling"/>
    <property type="evidence" value="ECO:0007669"/>
    <property type="project" value="InterPro"/>
</dbReference>
<keyword evidence="2" id="KW-0677">Repeat</keyword>
<dbReference type="Gene3D" id="2.30.30.490">
    <property type="match status" value="2"/>
</dbReference>
<evidence type="ECO:0000259" key="13">
    <source>
        <dbReference type="PROSITE" id="PS51038"/>
    </source>
</evidence>
<name>A0AAV6UK01_9ARAC</name>
<evidence type="ECO:0000313" key="15">
    <source>
        <dbReference type="Proteomes" id="UP000827092"/>
    </source>
</evidence>
<dbReference type="PANTHER" id="PTHR16062">
    <property type="entry name" value="SWI/SNF-RELATED"/>
    <property type="match status" value="1"/>
</dbReference>
<dbReference type="SUPFAM" id="SSF47095">
    <property type="entry name" value="HMG-box"/>
    <property type="match status" value="1"/>
</dbReference>
<dbReference type="Gene3D" id="1.20.920.10">
    <property type="entry name" value="Bromodomain-like"/>
    <property type="match status" value="6"/>
</dbReference>
<dbReference type="GO" id="GO:0016514">
    <property type="term" value="C:SWI/SNF complex"/>
    <property type="evidence" value="ECO:0007669"/>
    <property type="project" value="TreeGrafter"/>
</dbReference>
<dbReference type="InterPro" id="IPR043151">
    <property type="entry name" value="BAH_sf"/>
</dbReference>
<dbReference type="Pfam" id="PF01426">
    <property type="entry name" value="BAH"/>
    <property type="match status" value="2"/>
</dbReference>
<dbReference type="CDD" id="cd05526">
    <property type="entry name" value="Bromo_polybromo_VI"/>
    <property type="match status" value="1"/>
</dbReference>
<feature type="domain" description="Bromo" evidence="11">
    <location>
        <begin position="60"/>
        <end position="130"/>
    </location>
</feature>
<dbReference type="FunFam" id="1.20.920.10:FF:000006">
    <property type="entry name" value="protein polybromo-1 isoform X1"/>
    <property type="match status" value="1"/>
</dbReference>
<dbReference type="GO" id="GO:0003677">
    <property type="term" value="F:DNA binding"/>
    <property type="evidence" value="ECO:0007669"/>
    <property type="project" value="UniProtKB-UniRule"/>
</dbReference>
<comment type="subcellular location">
    <subcellularLocation>
        <location evidence="1">Nucleus</location>
    </subcellularLocation>
</comment>
<dbReference type="Proteomes" id="UP000827092">
    <property type="component" value="Unassembled WGS sequence"/>
</dbReference>
<dbReference type="Pfam" id="PF00439">
    <property type="entry name" value="Bromodomain"/>
    <property type="match status" value="6"/>
</dbReference>
<dbReference type="GO" id="GO:0003682">
    <property type="term" value="F:chromatin binding"/>
    <property type="evidence" value="ECO:0007669"/>
    <property type="project" value="InterPro"/>
</dbReference>
<feature type="domain" description="BAH" evidence="13">
    <location>
        <begin position="1125"/>
        <end position="1241"/>
    </location>
</feature>
<feature type="region of interest" description="Disordered" evidence="10">
    <location>
        <begin position="12"/>
        <end position="36"/>
    </location>
</feature>
<feature type="domain" description="Bromo" evidence="11">
    <location>
        <begin position="371"/>
        <end position="441"/>
    </location>
</feature>
<dbReference type="FunFam" id="1.20.920.10:FF:000045">
    <property type="entry name" value="protein polybromo-1"/>
    <property type="match status" value="1"/>
</dbReference>
<evidence type="ECO:0000313" key="14">
    <source>
        <dbReference type="EMBL" id="KAG8184624.1"/>
    </source>
</evidence>
<evidence type="ECO:0000256" key="8">
    <source>
        <dbReference type="PROSITE-ProRule" id="PRU00035"/>
    </source>
</evidence>
<keyword evidence="7 9" id="KW-0539">Nucleus</keyword>
<feature type="region of interest" description="Disordered" evidence="10">
    <location>
        <begin position="458"/>
        <end position="483"/>
    </location>
</feature>
<dbReference type="PROSITE" id="PS50118">
    <property type="entry name" value="HMG_BOX_2"/>
    <property type="match status" value="1"/>
</dbReference>
<dbReference type="GO" id="GO:0006368">
    <property type="term" value="P:transcription elongation by RNA polymerase II"/>
    <property type="evidence" value="ECO:0007669"/>
    <property type="project" value="TreeGrafter"/>
</dbReference>
<dbReference type="InterPro" id="IPR037382">
    <property type="entry name" value="Rsc/polybromo"/>
</dbReference>
<dbReference type="EMBL" id="JAFNEN010000367">
    <property type="protein sequence ID" value="KAG8184624.1"/>
    <property type="molecule type" value="Genomic_DNA"/>
</dbReference>
<dbReference type="GO" id="GO:0016586">
    <property type="term" value="C:RSC-type complex"/>
    <property type="evidence" value="ECO:0007669"/>
    <property type="project" value="InterPro"/>
</dbReference>
<dbReference type="SUPFAM" id="SSF47370">
    <property type="entry name" value="Bromodomain"/>
    <property type="match status" value="6"/>
</dbReference>
<feature type="compositionally biased region" description="Basic and acidic residues" evidence="10">
    <location>
        <begin position="894"/>
        <end position="915"/>
    </location>
</feature>
<feature type="region of interest" description="Disordered" evidence="10">
    <location>
        <begin position="893"/>
        <end position="920"/>
    </location>
</feature>
<dbReference type="Gene3D" id="3.30.160.60">
    <property type="entry name" value="Classic Zinc Finger"/>
    <property type="match status" value="1"/>
</dbReference>
<dbReference type="InterPro" id="IPR001025">
    <property type="entry name" value="BAH_dom"/>
</dbReference>
<feature type="domain" description="Bromo" evidence="11">
    <location>
        <begin position="663"/>
        <end position="725"/>
    </location>
</feature>
<evidence type="ECO:0000256" key="5">
    <source>
        <dbReference type="ARBA" id="ARBA00023117"/>
    </source>
</evidence>
<evidence type="ECO:0008006" key="16">
    <source>
        <dbReference type="Google" id="ProtNLM"/>
    </source>
</evidence>
<dbReference type="SMART" id="SM00398">
    <property type="entry name" value="HMG"/>
    <property type="match status" value="1"/>
</dbReference>
<dbReference type="PRINTS" id="PR00503">
    <property type="entry name" value="BROMODOMAIN"/>
</dbReference>